<feature type="domain" description="DAGKc" evidence="3">
    <location>
        <begin position="11"/>
        <end position="144"/>
    </location>
</feature>
<dbReference type="PANTHER" id="PTHR12358:SF54">
    <property type="entry name" value="SPHINGOSINE KINASE RELATED PROTEIN"/>
    <property type="match status" value="1"/>
</dbReference>
<dbReference type="InterPro" id="IPR016064">
    <property type="entry name" value="NAD/diacylglycerol_kinase_sf"/>
</dbReference>
<comment type="similarity">
    <text evidence="2">Belongs to the diacylglycerol/lipid kinase family.</text>
</comment>
<evidence type="ECO:0000256" key="2">
    <source>
        <dbReference type="ARBA" id="ARBA00005983"/>
    </source>
</evidence>
<sequence>MALPSEPSPVPAYDRVVLVYNPESSGDGEQRAEQARATLAAQAPQFAVATRATEYAGHARVIAEEEARAGRVLVVSVSGDGGYNEVVQGVMAAGDGTRSGAVAAVLPAGNANDHRRATRERPLVDAIAAAQVSRLDLLRVEIAGEGGPRWAHSYLGLGITPTVALELERGGKGSVREIVTTVRAFSAFHPFEIDVDGEGVRRFDSLVLANTTEMAKYVTLSDGDPADGLFEVVTLPHRSKLRLLAYAVRAALRGLGPQPRTSRFSFTTNSPIPVQLDGEVLELPPHRSVIVRIAPQALATVV</sequence>
<dbReference type="PANTHER" id="PTHR12358">
    <property type="entry name" value="SPHINGOSINE KINASE"/>
    <property type="match status" value="1"/>
</dbReference>
<gene>
    <name evidence="4" type="ORF">WCD58_18670</name>
</gene>
<comment type="cofactor">
    <cofactor evidence="1">
        <name>Mg(2+)</name>
        <dbReference type="ChEBI" id="CHEBI:18420"/>
    </cofactor>
</comment>
<dbReference type="Gene3D" id="2.60.200.40">
    <property type="match status" value="1"/>
</dbReference>
<evidence type="ECO:0000256" key="1">
    <source>
        <dbReference type="ARBA" id="ARBA00001946"/>
    </source>
</evidence>
<dbReference type="PROSITE" id="PS50146">
    <property type="entry name" value="DAGK"/>
    <property type="match status" value="1"/>
</dbReference>
<protein>
    <submittedName>
        <fullName evidence="4">Diacylglycerol kinase family protein</fullName>
    </submittedName>
</protein>
<keyword evidence="4" id="KW-0418">Kinase</keyword>
<keyword evidence="4" id="KW-0808">Transferase</keyword>
<dbReference type="InterPro" id="IPR050187">
    <property type="entry name" value="Lipid_Phosphate_FormReg"/>
</dbReference>
<dbReference type="Gene3D" id="3.40.50.10330">
    <property type="entry name" value="Probable inorganic polyphosphate/atp-NAD kinase, domain 1"/>
    <property type="match status" value="1"/>
</dbReference>
<evidence type="ECO:0000313" key="5">
    <source>
        <dbReference type="Proteomes" id="UP001369736"/>
    </source>
</evidence>
<evidence type="ECO:0000259" key="3">
    <source>
        <dbReference type="PROSITE" id="PS50146"/>
    </source>
</evidence>
<dbReference type="Proteomes" id="UP001369736">
    <property type="component" value="Unassembled WGS sequence"/>
</dbReference>
<evidence type="ECO:0000313" key="4">
    <source>
        <dbReference type="EMBL" id="MEJ2863198.1"/>
    </source>
</evidence>
<comment type="caution">
    <text evidence="4">The sequence shown here is derived from an EMBL/GenBank/DDBJ whole genome shotgun (WGS) entry which is preliminary data.</text>
</comment>
<organism evidence="4 5">
    <name type="scientific">Actinomycetospora flava</name>
    <dbReference type="NCBI Taxonomy" id="3129232"/>
    <lineage>
        <taxon>Bacteria</taxon>
        <taxon>Bacillati</taxon>
        <taxon>Actinomycetota</taxon>
        <taxon>Actinomycetes</taxon>
        <taxon>Pseudonocardiales</taxon>
        <taxon>Pseudonocardiaceae</taxon>
        <taxon>Actinomycetospora</taxon>
    </lineage>
</organism>
<dbReference type="EMBL" id="JBBEGM010000007">
    <property type="protein sequence ID" value="MEJ2863198.1"/>
    <property type="molecule type" value="Genomic_DNA"/>
</dbReference>
<dbReference type="InterPro" id="IPR001206">
    <property type="entry name" value="Diacylglycerol_kinase_cat_dom"/>
</dbReference>
<dbReference type="RefSeq" id="WP_337704555.1">
    <property type="nucleotide sequence ID" value="NZ_JBBEGM010000007.1"/>
</dbReference>
<dbReference type="SUPFAM" id="SSF111331">
    <property type="entry name" value="NAD kinase/diacylglycerol kinase-like"/>
    <property type="match status" value="1"/>
</dbReference>
<dbReference type="InterPro" id="IPR017438">
    <property type="entry name" value="ATP-NAD_kinase_N"/>
</dbReference>
<accession>A0ABU8M9T1</accession>
<dbReference type="GO" id="GO:0016301">
    <property type="term" value="F:kinase activity"/>
    <property type="evidence" value="ECO:0007669"/>
    <property type="project" value="UniProtKB-KW"/>
</dbReference>
<name>A0ABU8M9T1_9PSEU</name>
<reference evidence="4 5" key="1">
    <citation type="submission" date="2024-03" db="EMBL/GenBank/DDBJ databases">
        <title>Actinomycetospora sp. OC33-EN07, a novel actinomycete isolated from wild orchid (Aerides multiflora).</title>
        <authorList>
            <person name="Suriyachadkun C."/>
        </authorList>
    </citation>
    <scope>NUCLEOTIDE SEQUENCE [LARGE SCALE GENOMIC DNA]</scope>
    <source>
        <strain evidence="4 5">OC33-EN07</strain>
    </source>
</reference>
<proteinExistence type="inferred from homology"/>
<dbReference type="Pfam" id="PF00781">
    <property type="entry name" value="DAGK_cat"/>
    <property type="match status" value="1"/>
</dbReference>
<keyword evidence="5" id="KW-1185">Reference proteome</keyword>